<accession>A0A934UU30</accession>
<evidence type="ECO:0000313" key="5">
    <source>
        <dbReference type="Proteomes" id="UP000608530"/>
    </source>
</evidence>
<dbReference type="Proteomes" id="UP000608530">
    <property type="component" value="Unassembled WGS sequence"/>
</dbReference>
<evidence type="ECO:0000259" key="2">
    <source>
        <dbReference type="Pfam" id="PF13462"/>
    </source>
</evidence>
<reference evidence="4" key="1">
    <citation type="submission" date="2020-12" db="EMBL/GenBank/DDBJ databases">
        <title>Leucobacter sp. CAS1, isolated from Chromium sludge.</title>
        <authorList>
            <person name="Xu Z."/>
        </authorList>
    </citation>
    <scope>NUCLEOTIDE SEQUENCE</scope>
    <source>
        <strain evidence="4">CSA1</strain>
    </source>
</reference>
<dbReference type="Pfam" id="PF13462">
    <property type="entry name" value="Thioredoxin_4"/>
    <property type="match status" value="1"/>
</dbReference>
<keyword evidence="5" id="KW-1185">Reference proteome</keyword>
<keyword evidence="1" id="KW-1133">Transmembrane helix</keyword>
<name>A0A934UU30_9MICO</name>
<dbReference type="RefSeq" id="WP_200115198.1">
    <property type="nucleotide sequence ID" value="NZ_JAEHOH010000010.1"/>
</dbReference>
<sequence length="327" mass="34659">MNPLALVAFIGSFFVSLVGIICGHIALKQTKRDGTRGQGFALAGTIIGYVMLGVQVLTAIVLIVMLSVFGVTMGALFSAAESASRSAEGPDPFEAPDSDSRFGYAPENMLSGGAVFEEGFTVMPTPALAEFEDRVAPDVDRDALPLDVTVYVDYMCPACGSFEQTYGTMLEDFVDAGDITLQVYPLNFLDSMSMGGEYSTRAANLFGCLVEQQPETAFAAHGLLLSPDVQPAEGTEGLTADELLDVAEDAGAIVDEELEGCVREVPFDDFFDENTRVATSEGMLGLEGGPRPVSSTPTVVVNGVPWDQASDGDLEAHLLQVQSELQP</sequence>
<dbReference type="InterPro" id="IPR012336">
    <property type="entry name" value="Thioredoxin-like_fold"/>
</dbReference>
<proteinExistence type="predicted"/>
<evidence type="ECO:0000259" key="3">
    <source>
        <dbReference type="Pfam" id="PF13828"/>
    </source>
</evidence>
<feature type="domain" description="Thioredoxin-like fold" evidence="2">
    <location>
        <begin position="146"/>
        <end position="309"/>
    </location>
</feature>
<feature type="transmembrane region" description="Helical" evidence="1">
    <location>
        <begin position="39"/>
        <end position="69"/>
    </location>
</feature>
<evidence type="ECO:0000313" key="4">
    <source>
        <dbReference type="EMBL" id="MBK0419059.1"/>
    </source>
</evidence>
<dbReference type="Pfam" id="PF13828">
    <property type="entry name" value="DUF4190"/>
    <property type="match status" value="1"/>
</dbReference>
<organism evidence="4 5">
    <name type="scientific">Leucobacter chromiisoli</name>
    <dbReference type="NCBI Taxonomy" id="2796471"/>
    <lineage>
        <taxon>Bacteria</taxon>
        <taxon>Bacillati</taxon>
        <taxon>Actinomycetota</taxon>
        <taxon>Actinomycetes</taxon>
        <taxon>Micrococcales</taxon>
        <taxon>Microbacteriaceae</taxon>
        <taxon>Leucobacter</taxon>
    </lineage>
</organism>
<dbReference type="EMBL" id="JAEHOH010000010">
    <property type="protein sequence ID" value="MBK0419059.1"/>
    <property type="molecule type" value="Genomic_DNA"/>
</dbReference>
<keyword evidence="1" id="KW-0812">Transmembrane</keyword>
<dbReference type="InterPro" id="IPR025241">
    <property type="entry name" value="DUF4190"/>
</dbReference>
<dbReference type="InterPro" id="IPR036249">
    <property type="entry name" value="Thioredoxin-like_sf"/>
</dbReference>
<protein>
    <submittedName>
        <fullName evidence="4">Thioredoxin domain-containing protein</fullName>
    </submittedName>
</protein>
<dbReference type="AlphaFoldDB" id="A0A934UU30"/>
<dbReference type="Gene3D" id="3.40.30.10">
    <property type="entry name" value="Glutaredoxin"/>
    <property type="match status" value="1"/>
</dbReference>
<feature type="domain" description="DUF4190" evidence="3">
    <location>
        <begin position="5"/>
        <end position="57"/>
    </location>
</feature>
<dbReference type="SUPFAM" id="SSF52833">
    <property type="entry name" value="Thioredoxin-like"/>
    <property type="match status" value="1"/>
</dbReference>
<keyword evidence="1" id="KW-0472">Membrane</keyword>
<dbReference type="CDD" id="cd02972">
    <property type="entry name" value="DsbA_family"/>
    <property type="match status" value="1"/>
</dbReference>
<feature type="transmembrane region" description="Helical" evidence="1">
    <location>
        <begin position="6"/>
        <end position="27"/>
    </location>
</feature>
<evidence type="ECO:0000256" key="1">
    <source>
        <dbReference type="SAM" id="Phobius"/>
    </source>
</evidence>
<comment type="caution">
    <text evidence="4">The sequence shown here is derived from an EMBL/GenBank/DDBJ whole genome shotgun (WGS) entry which is preliminary data.</text>
</comment>
<gene>
    <name evidence="4" type="ORF">JD276_08420</name>
</gene>